<evidence type="ECO:0000313" key="6">
    <source>
        <dbReference type="Proteomes" id="UP000451233"/>
    </source>
</evidence>
<dbReference type="PANTHER" id="PTHR43280:SF27">
    <property type="entry name" value="TRANSCRIPTIONAL REGULATOR MTLR"/>
    <property type="match status" value="1"/>
</dbReference>
<dbReference type="SMART" id="SM00342">
    <property type="entry name" value="HTH_ARAC"/>
    <property type="match status" value="1"/>
</dbReference>
<dbReference type="Pfam" id="PF02311">
    <property type="entry name" value="AraC_binding"/>
    <property type="match status" value="1"/>
</dbReference>
<gene>
    <name evidence="5" type="ORF">GS398_15880</name>
</gene>
<dbReference type="AlphaFoldDB" id="A0A7K1Y0P5"/>
<feature type="domain" description="HTH araC/xylS-type" evidence="4">
    <location>
        <begin position="187"/>
        <end position="285"/>
    </location>
</feature>
<name>A0A7K1Y0P5_9SPHI</name>
<protein>
    <submittedName>
        <fullName evidence="5">Helix-turn-helix domain-containing protein</fullName>
    </submittedName>
</protein>
<keyword evidence="2" id="KW-0238">DNA-binding</keyword>
<dbReference type="Gene3D" id="2.60.120.10">
    <property type="entry name" value="Jelly Rolls"/>
    <property type="match status" value="1"/>
</dbReference>
<keyword evidence="3" id="KW-0804">Transcription</keyword>
<dbReference type="PRINTS" id="PR00032">
    <property type="entry name" value="HTHARAC"/>
</dbReference>
<keyword evidence="6" id="KW-1185">Reference proteome</keyword>
<dbReference type="Pfam" id="PF12833">
    <property type="entry name" value="HTH_18"/>
    <property type="match status" value="1"/>
</dbReference>
<dbReference type="SUPFAM" id="SSF51182">
    <property type="entry name" value="RmlC-like cupins"/>
    <property type="match status" value="1"/>
</dbReference>
<dbReference type="GO" id="GO:0003700">
    <property type="term" value="F:DNA-binding transcription factor activity"/>
    <property type="evidence" value="ECO:0007669"/>
    <property type="project" value="InterPro"/>
</dbReference>
<dbReference type="RefSeq" id="WP_160907755.1">
    <property type="nucleotide sequence ID" value="NZ_WVHS01000003.1"/>
</dbReference>
<dbReference type="InterPro" id="IPR009057">
    <property type="entry name" value="Homeodomain-like_sf"/>
</dbReference>
<dbReference type="Proteomes" id="UP000451233">
    <property type="component" value="Unassembled WGS sequence"/>
</dbReference>
<dbReference type="InterPro" id="IPR018060">
    <property type="entry name" value="HTH_AraC"/>
</dbReference>
<evidence type="ECO:0000256" key="1">
    <source>
        <dbReference type="ARBA" id="ARBA00023015"/>
    </source>
</evidence>
<dbReference type="InterPro" id="IPR003313">
    <property type="entry name" value="AraC-bd"/>
</dbReference>
<keyword evidence="1" id="KW-0805">Transcription regulation</keyword>
<evidence type="ECO:0000256" key="3">
    <source>
        <dbReference type="ARBA" id="ARBA00023163"/>
    </source>
</evidence>
<proteinExistence type="predicted"/>
<dbReference type="Gene3D" id="1.10.10.60">
    <property type="entry name" value="Homeodomain-like"/>
    <property type="match status" value="2"/>
</dbReference>
<dbReference type="InterPro" id="IPR011051">
    <property type="entry name" value="RmlC_Cupin_sf"/>
</dbReference>
<dbReference type="InterPro" id="IPR014710">
    <property type="entry name" value="RmlC-like_jellyroll"/>
</dbReference>
<dbReference type="EMBL" id="WVHS01000003">
    <property type="protein sequence ID" value="MXV16782.1"/>
    <property type="molecule type" value="Genomic_DNA"/>
</dbReference>
<dbReference type="PROSITE" id="PS00041">
    <property type="entry name" value="HTH_ARAC_FAMILY_1"/>
    <property type="match status" value="1"/>
</dbReference>
<evidence type="ECO:0000259" key="4">
    <source>
        <dbReference type="PROSITE" id="PS01124"/>
    </source>
</evidence>
<evidence type="ECO:0000313" key="5">
    <source>
        <dbReference type="EMBL" id="MXV16782.1"/>
    </source>
</evidence>
<sequence length="297" mass="33578">MINSIAKSAIPESKLFVVKKTIAPFFDRTFHFHPEYQLFLVLKGHGSRFVGDNIKSFAKGDMVLTGPNLPHVWRSDAEHTGGGQAAGTEGIVIYFNEDFLSESVLGKEEMDGIRHLFQKASRGLEIAGKTNRVVAKMMEELLQSKGAKSIIKLLTILDTLACSSDCHPITHTRYVTISKQAETDRMNGVYEYVLKNFREKIDLAAVAALCNMTPTSFSRYFKSRVNKSFSDFLQEMRIDHACKLLHGEKTPINRVAYDCGYQTLSNFNKQFKKTMGQTPQQYKSEYLQVNIDTFGDF</sequence>
<dbReference type="InterPro" id="IPR020449">
    <property type="entry name" value="Tscrpt_reg_AraC-type_HTH"/>
</dbReference>
<evidence type="ECO:0000256" key="2">
    <source>
        <dbReference type="ARBA" id="ARBA00023125"/>
    </source>
</evidence>
<dbReference type="CDD" id="cd06976">
    <property type="entry name" value="cupin_MtlR-like_N"/>
    <property type="match status" value="1"/>
</dbReference>
<dbReference type="PROSITE" id="PS01124">
    <property type="entry name" value="HTH_ARAC_FAMILY_2"/>
    <property type="match status" value="1"/>
</dbReference>
<dbReference type="SUPFAM" id="SSF46689">
    <property type="entry name" value="Homeodomain-like"/>
    <property type="match status" value="2"/>
</dbReference>
<organism evidence="5 6">
    <name type="scientific">Hufsiella ginkgonis</name>
    <dbReference type="NCBI Taxonomy" id="2695274"/>
    <lineage>
        <taxon>Bacteria</taxon>
        <taxon>Pseudomonadati</taxon>
        <taxon>Bacteroidota</taxon>
        <taxon>Sphingobacteriia</taxon>
        <taxon>Sphingobacteriales</taxon>
        <taxon>Sphingobacteriaceae</taxon>
        <taxon>Hufsiella</taxon>
    </lineage>
</organism>
<dbReference type="GO" id="GO:0043565">
    <property type="term" value="F:sequence-specific DNA binding"/>
    <property type="evidence" value="ECO:0007669"/>
    <property type="project" value="InterPro"/>
</dbReference>
<dbReference type="PANTHER" id="PTHR43280">
    <property type="entry name" value="ARAC-FAMILY TRANSCRIPTIONAL REGULATOR"/>
    <property type="match status" value="1"/>
</dbReference>
<reference evidence="5 6" key="1">
    <citation type="submission" date="2019-11" db="EMBL/GenBank/DDBJ databases">
        <title>Pedobacter sp. HMF7056 Genome sequencing and assembly.</title>
        <authorList>
            <person name="Kang H."/>
            <person name="Kim H."/>
            <person name="Joh K."/>
        </authorList>
    </citation>
    <scope>NUCLEOTIDE SEQUENCE [LARGE SCALE GENOMIC DNA]</scope>
    <source>
        <strain evidence="5 6">HMF7056</strain>
    </source>
</reference>
<accession>A0A7K1Y0P5</accession>
<dbReference type="InterPro" id="IPR018062">
    <property type="entry name" value="HTH_AraC-typ_CS"/>
</dbReference>
<comment type="caution">
    <text evidence="5">The sequence shown here is derived from an EMBL/GenBank/DDBJ whole genome shotgun (WGS) entry which is preliminary data.</text>
</comment>